<dbReference type="PANTHER" id="PTHR42188">
    <property type="entry name" value="23S RRNA-SPECIFIC ENDONUCLEASE VAPC20"/>
    <property type="match status" value="1"/>
</dbReference>
<protein>
    <submittedName>
        <fullName evidence="1">Uncharacterized protein</fullName>
    </submittedName>
</protein>
<dbReference type="AlphaFoldDB" id="A0A1F7XAS0"/>
<dbReference type="InterPro" id="IPR029060">
    <property type="entry name" value="PIN-like_dom_sf"/>
</dbReference>
<evidence type="ECO:0000313" key="1">
    <source>
        <dbReference type="EMBL" id="OGM12120.1"/>
    </source>
</evidence>
<dbReference type="SUPFAM" id="SSF88723">
    <property type="entry name" value="PIN domain-like"/>
    <property type="match status" value="1"/>
</dbReference>
<dbReference type="PANTHER" id="PTHR42188:SF1">
    <property type="entry name" value="23S RRNA-SPECIFIC ENDONUCLEASE VAPC20"/>
    <property type="match status" value="1"/>
</dbReference>
<dbReference type="EMBL" id="MGFS01000003">
    <property type="protein sequence ID" value="OGM12120.1"/>
    <property type="molecule type" value="Genomic_DNA"/>
</dbReference>
<reference evidence="1 2" key="1">
    <citation type="journal article" date="2016" name="Nat. Commun.">
        <title>Thousands of microbial genomes shed light on interconnected biogeochemical processes in an aquifer system.</title>
        <authorList>
            <person name="Anantharaman K."/>
            <person name="Brown C.T."/>
            <person name="Hug L.A."/>
            <person name="Sharon I."/>
            <person name="Castelle C.J."/>
            <person name="Probst A.J."/>
            <person name="Thomas B.C."/>
            <person name="Singh A."/>
            <person name="Wilkins M.J."/>
            <person name="Karaoz U."/>
            <person name="Brodie E.L."/>
            <person name="Williams K.H."/>
            <person name="Hubbard S.S."/>
            <person name="Banfield J.F."/>
        </authorList>
    </citation>
    <scope>NUCLEOTIDE SEQUENCE [LARGE SCALE GENOMIC DNA]</scope>
</reference>
<dbReference type="Proteomes" id="UP000177053">
    <property type="component" value="Unassembled WGS sequence"/>
</dbReference>
<comment type="caution">
    <text evidence="1">The sequence shown here is derived from an EMBL/GenBank/DDBJ whole genome shotgun (WGS) entry which is preliminary data.</text>
</comment>
<sequence>MKLLTDSDFLIANAKKDDPSHKTATSISRKLQKEKTELYCLNLVVQESATVISKRIGMDSARIFYKNIDSIIDKFIILDEELEKLSWEIFLVQRRKGTSFIDCANIAAIKKYKLDGILSFDDFYPKDLRIK</sequence>
<dbReference type="InterPro" id="IPR039018">
    <property type="entry name" value="VapC20-like"/>
</dbReference>
<dbReference type="GO" id="GO:0016075">
    <property type="term" value="P:rRNA catabolic process"/>
    <property type="evidence" value="ECO:0007669"/>
    <property type="project" value="TreeGrafter"/>
</dbReference>
<name>A0A1F7XAS0_9BACT</name>
<gene>
    <name evidence="1" type="ORF">A2Z22_03455</name>
</gene>
<evidence type="ECO:0000313" key="2">
    <source>
        <dbReference type="Proteomes" id="UP000177053"/>
    </source>
</evidence>
<proteinExistence type="predicted"/>
<accession>A0A1F7XAS0</accession>
<dbReference type="Gene3D" id="3.40.50.1010">
    <property type="entry name" value="5'-nuclease"/>
    <property type="match status" value="1"/>
</dbReference>
<dbReference type="GO" id="GO:0004521">
    <property type="term" value="F:RNA endonuclease activity"/>
    <property type="evidence" value="ECO:0007669"/>
    <property type="project" value="InterPro"/>
</dbReference>
<organism evidence="1 2">
    <name type="scientific">Candidatus Woesebacteria bacterium RBG_16_34_12</name>
    <dbReference type="NCBI Taxonomy" id="1802480"/>
    <lineage>
        <taxon>Bacteria</taxon>
        <taxon>Candidatus Woeseibacteriota</taxon>
    </lineage>
</organism>